<evidence type="ECO:0000313" key="3">
    <source>
        <dbReference type="Proteomes" id="UP000315648"/>
    </source>
</evidence>
<evidence type="ECO:0000313" key="2">
    <source>
        <dbReference type="EMBL" id="TSJ79594.1"/>
    </source>
</evidence>
<dbReference type="InterPro" id="IPR013830">
    <property type="entry name" value="SGNH_hydro"/>
</dbReference>
<dbReference type="PANTHER" id="PTHR30383:SF5">
    <property type="entry name" value="SGNH HYDROLASE-TYPE ESTERASE DOMAIN-CONTAINING PROTEIN"/>
    <property type="match status" value="1"/>
</dbReference>
<dbReference type="Pfam" id="PF13472">
    <property type="entry name" value="Lipase_GDSL_2"/>
    <property type="match status" value="1"/>
</dbReference>
<dbReference type="OrthoDB" id="468550at2"/>
<dbReference type="Proteomes" id="UP000315648">
    <property type="component" value="Unassembled WGS sequence"/>
</dbReference>
<dbReference type="InterPro" id="IPR051532">
    <property type="entry name" value="Ester_Hydrolysis_Enzymes"/>
</dbReference>
<organism evidence="2 3">
    <name type="scientific">Rariglobus hedericola</name>
    <dbReference type="NCBI Taxonomy" id="2597822"/>
    <lineage>
        <taxon>Bacteria</taxon>
        <taxon>Pseudomonadati</taxon>
        <taxon>Verrucomicrobiota</taxon>
        <taxon>Opitutia</taxon>
        <taxon>Opitutales</taxon>
        <taxon>Opitutaceae</taxon>
        <taxon>Rariglobus</taxon>
    </lineage>
</organism>
<dbReference type="RefSeq" id="WP_144230135.1">
    <property type="nucleotide sequence ID" value="NZ_CBCRVV010000012.1"/>
</dbReference>
<dbReference type="InterPro" id="IPR036514">
    <property type="entry name" value="SGNH_hydro_sf"/>
</dbReference>
<dbReference type="GO" id="GO:0004622">
    <property type="term" value="F:phosphatidylcholine lysophospholipase activity"/>
    <property type="evidence" value="ECO:0007669"/>
    <property type="project" value="TreeGrafter"/>
</dbReference>
<sequence length="234" mass="25129">MTTSFIRTTIAAVAALLLGAVAFAEAPVRIMQLGDSLTAQSEARKFLYDKLTADGISFEFVGSKGGAPLRHEGHGGYTIGPDESKPGSLFANIEEWVPAARPDIITVLVGNNDYNGKAGVDPSNAPERMTAFLDRLHTLAPKATILVSSVLKIAWKDDYAGPLNRALPDIIKQQQAAGRSVHFVDLHTEVDLIKGERPYDKPGGDYIDGTHLNASGGKKLADGWYAHLKPLLKP</sequence>
<keyword evidence="3" id="KW-1185">Reference proteome</keyword>
<dbReference type="AlphaFoldDB" id="A0A556QSH3"/>
<name>A0A556QSH3_9BACT</name>
<dbReference type="EMBL" id="VMBG01000001">
    <property type="protein sequence ID" value="TSJ79594.1"/>
    <property type="molecule type" value="Genomic_DNA"/>
</dbReference>
<accession>A0A556QSH3</accession>
<reference evidence="2 3" key="1">
    <citation type="submission" date="2019-07" db="EMBL/GenBank/DDBJ databases">
        <title>Description of 53C-WASEF.</title>
        <authorList>
            <person name="Pitt A."/>
            <person name="Hahn M.W."/>
        </authorList>
    </citation>
    <scope>NUCLEOTIDE SEQUENCE [LARGE SCALE GENOMIC DNA]</scope>
    <source>
        <strain evidence="2 3">53C-WASEF</strain>
    </source>
</reference>
<dbReference type="SUPFAM" id="SSF52266">
    <property type="entry name" value="SGNH hydrolase"/>
    <property type="match status" value="1"/>
</dbReference>
<dbReference type="PANTHER" id="PTHR30383">
    <property type="entry name" value="THIOESTERASE 1/PROTEASE 1/LYSOPHOSPHOLIPASE L1"/>
    <property type="match status" value="1"/>
</dbReference>
<dbReference type="Gene3D" id="3.40.50.1110">
    <property type="entry name" value="SGNH hydrolase"/>
    <property type="match status" value="1"/>
</dbReference>
<evidence type="ECO:0000259" key="1">
    <source>
        <dbReference type="Pfam" id="PF13472"/>
    </source>
</evidence>
<feature type="domain" description="SGNH hydrolase-type esterase" evidence="1">
    <location>
        <begin position="33"/>
        <end position="216"/>
    </location>
</feature>
<proteinExistence type="predicted"/>
<protein>
    <recommendedName>
        <fullName evidence="1">SGNH hydrolase-type esterase domain-containing protein</fullName>
    </recommendedName>
</protein>
<comment type="caution">
    <text evidence="2">The sequence shown here is derived from an EMBL/GenBank/DDBJ whole genome shotgun (WGS) entry which is preliminary data.</text>
</comment>
<gene>
    <name evidence="2" type="ORF">FPL22_10000</name>
</gene>